<evidence type="ECO:0000256" key="12">
    <source>
        <dbReference type="ARBA" id="ARBA00023065"/>
    </source>
</evidence>
<evidence type="ECO:0000256" key="13">
    <source>
        <dbReference type="ARBA" id="ARBA00023136"/>
    </source>
</evidence>
<evidence type="ECO:0000259" key="18">
    <source>
        <dbReference type="PROSITE" id="PS50234"/>
    </source>
</evidence>
<dbReference type="SMART" id="SM00327">
    <property type="entry name" value="VWA"/>
    <property type="match status" value="1"/>
</dbReference>
<sequence>MLWAVSTLCSLTFAQSDVDKGCENLARDIGLLLSAGISDYSPKLESVFRRRTDESWRPDRVQNRVNLPQSSYEVSEIVDYRTSISDLLEDSSEKIRKLLSGADQGVSELQETLLDLYKKKVRVTYNETEVKTLDKKYYFNAGYTNTEVENLEEDDPYSSIRQRIESLRLNKCFGQGQINVSFEQSTVHVPFNVYSLSDDVLTTASYSTGLDKTFENNAKNSKVLSWQYFASSKGLSRFYPGLKWKLEDEIKRPIDYDARFESWYASSINYPKEIIIMVDSSGSMKGYRKVLAILTIRTIIDSLSDQDFFNVIHFESTPSYLHGCFERTLVRATDFNKQQLKVLLQSMKASNVADFNKAINETYKVFKEFSESQFSLTQNYYPAARGIMMLSDGALEDYAEAFNNASIALNDSNSVEKTRTFPAGAGADIRVFTYLIGKDLKHQMPLKNIACARRGYYTHIASPADVKNNVMEYFHTMNRPLVNQDVYGVKPQWSPMYSSSLIGGLKVHGLVVSATQAVYAKDTVTNSGELLGVVGTDVPLVFLEQYLPKPYILGPHGYAFITNANGQLLSHPDLQIREENGSMKTTYRSMTLITMELYRETPSRKKDIMDAIRLAANGTSKVYKRGFEARRIIDCGSAKISCRKLAVDTENVLTDYSFIGLNENFVLGIAQPRLMKNGNLQFAQNTEKLLLPKNKMIRGSVNLIQECSKPLGNPGQQSNRKQLICEFYNGVNSNTLKLAGNWEFCKFQYYLYTDGQRCAPIEQTQALLDYVSSNRKGSTNVNYNCDDSMIDSLLYDIHMTAILPGMWADYLRPTGVTAVIDFAYVLTRTGLLRFYDNSRTGNVVSIDLLEPYDIGFEKFSYSRLFRIAASYKKGTTVYLLNPKDSQKYLTARTWSLGESVNFKPSKFSSEYHVAMLTEGYQIRRDYLVDLIRQEAGDLQCKNINAGNTTQAACNNNIKDCYLLDDYGTIFVSANKSETGLTLAAADSKLMQAMKTDKIFIGKGAKDYQATCSEVQTVNDQELGWKTCPLFVFYFFISNEDGINLKTEFPINTKEDLKNPSKPSQDDDITNEYNKARPCLKEFTIYHINKAFTEDLGKKRAAFCKQEIERGQDECSTRSYSLRKIKNTNLSLLVADSCCTLTGAGSCPASENILTPEKFLSELTPKEKSLTKDALCANLKEDNIRRVLLDKLESTDNITQSPCSSSAIKIVFSNSLFFRMILFYLLNLMFT</sequence>
<evidence type="ECO:0000256" key="5">
    <source>
        <dbReference type="ARBA" id="ARBA00022673"/>
    </source>
</evidence>
<evidence type="ECO:0000313" key="19">
    <source>
        <dbReference type="EMBL" id="CBY35067.1"/>
    </source>
</evidence>
<evidence type="ECO:0000256" key="14">
    <source>
        <dbReference type="ARBA" id="ARBA00023157"/>
    </source>
</evidence>
<dbReference type="Pfam" id="PF13768">
    <property type="entry name" value="VWA_3"/>
    <property type="match status" value="1"/>
</dbReference>
<keyword evidence="8 17" id="KW-0732">Signal</keyword>
<dbReference type="PANTHER" id="PTHR10166">
    <property type="entry name" value="VOLTAGE-DEPENDENT CALCIUM CHANNEL SUBUNIT ALPHA-2/DELTA-RELATED"/>
    <property type="match status" value="1"/>
</dbReference>
<keyword evidence="15" id="KW-0325">Glycoprotein</keyword>
<feature type="chain" id="PRO_5003193993" description="VWFA domain-containing protein" evidence="17">
    <location>
        <begin position="17"/>
        <end position="1230"/>
    </location>
</feature>
<evidence type="ECO:0000256" key="9">
    <source>
        <dbReference type="ARBA" id="ARBA00022837"/>
    </source>
</evidence>
<evidence type="ECO:0000256" key="10">
    <source>
        <dbReference type="ARBA" id="ARBA00022882"/>
    </source>
</evidence>
<evidence type="ECO:0000256" key="15">
    <source>
        <dbReference type="ARBA" id="ARBA00023180"/>
    </source>
</evidence>
<dbReference type="Gene3D" id="3.40.50.410">
    <property type="entry name" value="von Willebrand factor, type A domain"/>
    <property type="match status" value="1"/>
</dbReference>
<dbReference type="InterPro" id="IPR036465">
    <property type="entry name" value="vWFA_dom_sf"/>
</dbReference>
<dbReference type="GO" id="GO:0005245">
    <property type="term" value="F:voltage-gated calcium channel activity"/>
    <property type="evidence" value="ECO:0007669"/>
    <property type="project" value="TreeGrafter"/>
</dbReference>
<comment type="subcellular location">
    <subcellularLocation>
        <location evidence="1">Membrane</location>
        <topology evidence="1">Single-pass type I membrane protein</topology>
    </subcellularLocation>
</comment>
<name>E4YHU7_OIKDI</name>
<dbReference type="Pfam" id="PF08473">
    <property type="entry name" value="VGCC_alpha2"/>
    <property type="match status" value="1"/>
</dbReference>
<evidence type="ECO:0000256" key="8">
    <source>
        <dbReference type="ARBA" id="ARBA00022729"/>
    </source>
</evidence>
<evidence type="ECO:0000256" key="6">
    <source>
        <dbReference type="ARBA" id="ARBA00022692"/>
    </source>
</evidence>
<dbReference type="AlphaFoldDB" id="E4YHU7"/>
<protein>
    <recommendedName>
        <fullName evidence="18">VWFA domain-containing protein</fullName>
    </recommendedName>
</protein>
<dbReference type="InterPro" id="IPR013608">
    <property type="entry name" value="VWA_N"/>
</dbReference>
<gene>
    <name evidence="19" type="ORF">GSOID_T00026857001</name>
</gene>
<dbReference type="PANTHER" id="PTHR10166:SF37">
    <property type="entry name" value="STOLID, ISOFORM H"/>
    <property type="match status" value="1"/>
</dbReference>
<feature type="domain" description="VWFA" evidence="18">
    <location>
        <begin position="273"/>
        <end position="477"/>
    </location>
</feature>
<evidence type="ECO:0000256" key="16">
    <source>
        <dbReference type="ARBA" id="ARBA00023303"/>
    </source>
</evidence>
<dbReference type="InterPro" id="IPR013680">
    <property type="entry name" value="VDCC_a2/dsu"/>
</dbReference>
<keyword evidence="4" id="KW-0109">Calcium transport</keyword>
<keyword evidence="9" id="KW-0106">Calcium</keyword>
<proteinExistence type="inferred from homology"/>
<keyword evidence="3" id="KW-0813">Transport</keyword>
<dbReference type="GO" id="GO:0005891">
    <property type="term" value="C:voltage-gated calcium channel complex"/>
    <property type="evidence" value="ECO:0007669"/>
    <property type="project" value="TreeGrafter"/>
</dbReference>
<keyword evidence="10" id="KW-0851">Voltage-gated channel</keyword>
<evidence type="ECO:0000256" key="11">
    <source>
        <dbReference type="ARBA" id="ARBA00022989"/>
    </source>
</evidence>
<dbReference type="Proteomes" id="UP000011014">
    <property type="component" value="Unassembled WGS sequence"/>
</dbReference>
<keyword evidence="16" id="KW-0407">Ion channel</keyword>
<feature type="signal peptide" evidence="17">
    <location>
        <begin position="1"/>
        <end position="16"/>
    </location>
</feature>
<evidence type="ECO:0000256" key="3">
    <source>
        <dbReference type="ARBA" id="ARBA00022448"/>
    </source>
</evidence>
<evidence type="ECO:0000256" key="17">
    <source>
        <dbReference type="SAM" id="SignalP"/>
    </source>
</evidence>
<dbReference type="InterPro" id="IPR002035">
    <property type="entry name" value="VWF_A"/>
</dbReference>
<evidence type="ECO:0000256" key="4">
    <source>
        <dbReference type="ARBA" id="ARBA00022568"/>
    </source>
</evidence>
<dbReference type="SUPFAM" id="SSF53300">
    <property type="entry name" value="vWA-like"/>
    <property type="match status" value="1"/>
</dbReference>
<comment type="similarity">
    <text evidence="2">Belongs to the calcium channel subunit alpha-2/delta family.</text>
</comment>
<organism evidence="19">
    <name type="scientific">Oikopleura dioica</name>
    <name type="common">Tunicate</name>
    <dbReference type="NCBI Taxonomy" id="34765"/>
    <lineage>
        <taxon>Eukaryota</taxon>
        <taxon>Metazoa</taxon>
        <taxon>Chordata</taxon>
        <taxon>Tunicata</taxon>
        <taxon>Appendicularia</taxon>
        <taxon>Copelata</taxon>
        <taxon>Oikopleuridae</taxon>
        <taxon>Oikopleura</taxon>
    </lineage>
</organism>
<evidence type="ECO:0000256" key="2">
    <source>
        <dbReference type="ARBA" id="ARBA00007060"/>
    </source>
</evidence>
<dbReference type="GO" id="GO:0046872">
    <property type="term" value="F:metal ion binding"/>
    <property type="evidence" value="ECO:0007669"/>
    <property type="project" value="UniProtKB-KW"/>
</dbReference>
<keyword evidence="13" id="KW-0472">Membrane</keyword>
<reference evidence="19" key="1">
    <citation type="journal article" date="2010" name="Science">
        <title>Plasticity of animal genome architecture unmasked by rapid evolution of a pelagic tunicate.</title>
        <authorList>
            <person name="Denoeud F."/>
            <person name="Henriet S."/>
            <person name="Mungpakdee S."/>
            <person name="Aury J.M."/>
            <person name="Da Silva C."/>
            <person name="Brinkmann H."/>
            <person name="Mikhaleva J."/>
            <person name="Olsen L.C."/>
            <person name="Jubin C."/>
            <person name="Canestro C."/>
            <person name="Bouquet J.M."/>
            <person name="Danks G."/>
            <person name="Poulain J."/>
            <person name="Campsteijn C."/>
            <person name="Adamski M."/>
            <person name="Cross I."/>
            <person name="Yadetie F."/>
            <person name="Muffato M."/>
            <person name="Louis A."/>
            <person name="Butcher S."/>
            <person name="Tsagkogeorga G."/>
            <person name="Konrad A."/>
            <person name="Singh S."/>
            <person name="Jensen M.F."/>
            <person name="Cong E.H."/>
            <person name="Eikeseth-Otteraa H."/>
            <person name="Noel B."/>
            <person name="Anthouard V."/>
            <person name="Porcel B.M."/>
            <person name="Kachouri-Lafond R."/>
            <person name="Nishino A."/>
            <person name="Ugolini M."/>
            <person name="Chourrout P."/>
            <person name="Nishida H."/>
            <person name="Aasland R."/>
            <person name="Huzurbazar S."/>
            <person name="Westhof E."/>
            <person name="Delsuc F."/>
            <person name="Lehrach H."/>
            <person name="Reinhardt R."/>
            <person name="Weissenbach J."/>
            <person name="Roy S.W."/>
            <person name="Artiguenave F."/>
            <person name="Postlethwait J.H."/>
            <person name="Manak J.R."/>
            <person name="Thompson E.M."/>
            <person name="Jaillon O."/>
            <person name="Du Pasquier L."/>
            <person name="Boudinot P."/>
            <person name="Liberles D.A."/>
            <person name="Volff J.N."/>
            <person name="Philippe H."/>
            <person name="Lenhard B."/>
            <person name="Roest Crollius H."/>
            <person name="Wincker P."/>
            <person name="Chourrout D."/>
        </authorList>
    </citation>
    <scope>NUCLEOTIDE SEQUENCE [LARGE SCALE GENOMIC DNA]</scope>
</reference>
<keyword evidence="11" id="KW-1133">Transmembrane helix</keyword>
<keyword evidence="7" id="KW-0479">Metal-binding</keyword>
<dbReference type="EMBL" id="FN654581">
    <property type="protein sequence ID" value="CBY35067.1"/>
    <property type="molecule type" value="Genomic_DNA"/>
</dbReference>
<accession>E4YHU7</accession>
<dbReference type="InterPro" id="IPR051173">
    <property type="entry name" value="Ca_channel_alpha-2/delta"/>
</dbReference>
<keyword evidence="14" id="KW-1015">Disulfide bond</keyword>
<evidence type="ECO:0000256" key="1">
    <source>
        <dbReference type="ARBA" id="ARBA00004479"/>
    </source>
</evidence>
<dbReference type="Gene3D" id="3.30.450.20">
    <property type="entry name" value="PAS domain"/>
    <property type="match status" value="1"/>
</dbReference>
<dbReference type="PROSITE" id="PS50234">
    <property type="entry name" value="VWFA"/>
    <property type="match status" value="1"/>
</dbReference>
<keyword evidence="5" id="KW-0107">Calcium channel</keyword>
<keyword evidence="12" id="KW-0406">Ion transport</keyword>
<dbReference type="Pfam" id="PF08399">
    <property type="entry name" value="VWA_N"/>
    <property type="match status" value="1"/>
</dbReference>
<keyword evidence="6" id="KW-0812">Transmembrane</keyword>
<evidence type="ECO:0000256" key="7">
    <source>
        <dbReference type="ARBA" id="ARBA00022723"/>
    </source>
</evidence>